<organism evidence="5 6">
    <name type="scientific">Trichomonas vaginalis (strain ATCC PRA-98 / G3)</name>
    <dbReference type="NCBI Taxonomy" id="412133"/>
    <lineage>
        <taxon>Eukaryota</taxon>
        <taxon>Metamonada</taxon>
        <taxon>Parabasalia</taxon>
        <taxon>Trichomonadida</taxon>
        <taxon>Trichomonadidae</taxon>
        <taxon>Trichomonas</taxon>
    </lineage>
</organism>
<dbReference type="GO" id="GO:0051603">
    <property type="term" value="P:proteolysis involved in protein catabolic process"/>
    <property type="evidence" value="ECO:0000318"/>
    <property type="project" value="GO_Central"/>
</dbReference>
<dbReference type="Pfam" id="PF08246">
    <property type="entry name" value="Inhibitor_I29"/>
    <property type="match status" value="1"/>
</dbReference>
<dbReference type="FunFam" id="3.90.70.10:FF:000039">
    <property type="entry name" value="Cysteine proteinase 2, putative"/>
    <property type="match status" value="1"/>
</dbReference>
<keyword evidence="2" id="KW-1015">Disulfide bond</keyword>
<gene>
    <name evidence="5" type="ORF">TVAG_410260</name>
</gene>
<dbReference type="PRINTS" id="PR00705">
    <property type="entry name" value="PAPAIN"/>
</dbReference>
<dbReference type="eggNOG" id="KOG1543">
    <property type="taxonomic scope" value="Eukaryota"/>
</dbReference>
<dbReference type="GO" id="GO:0005615">
    <property type="term" value="C:extracellular space"/>
    <property type="evidence" value="ECO:0000318"/>
    <property type="project" value="GO_Central"/>
</dbReference>
<evidence type="ECO:0000313" key="6">
    <source>
        <dbReference type="Proteomes" id="UP000001542"/>
    </source>
</evidence>
<dbReference type="VEuPathDB" id="TrichDB:TVAG_410260"/>
<sequence length="315" mass="35039">MLGFQLASGINSRLQAHEEKAFISWMRETNQLFTGDEYHARLGIWINNKRFVQQHNAKGEFQLSMNHLAHLTQAEYKALLGFKGVSKGQTVKAMNLKDDVPDTVDWRQSGLVNPIKNQGNCGSCWAFSTIQAQEGVYAKNHGNLYSLSEQNLVDCVTSCSGCNGGLMHEAYQYVIANQQGLFNLEVDYPYTAKDGTCKFDVSKGYAKVTGDFQVTQGDENALKVASATYGPIAIAIDASHFTFQLYHSGIYDPWFCSSSNLDHAVGLIGYGTDKKDYWLVRNSWGTSWGESGYIRMVRNKNNKCGVATMAFVPQV</sequence>
<comment type="similarity">
    <text evidence="1">Belongs to the peptidase C1 family.</text>
</comment>
<dbReference type="CDD" id="cd02248">
    <property type="entry name" value="Peptidase_C1A"/>
    <property type="match status" value="1"/>
</dbReference>
<feature type="domain" description="Peptidase C1A papain C-terminal" evidence="3">
    <location>
        <begin position="100"/>
        <end position="314"/>
    </location>
</feature>
<dbReference type="OrthoDB" id="10253408at2759"/>
<dbReference type="GO" id="GO:0004197">
    <property type="term" value="F:cysteine-type endopeptidase activity"/>
    <property type="evidence" value="ECO:0000318"/>
    <property type="project" value="GO_Central"/>
</dbReference>
<dbReference type="AlphaFoldDB" id="A2E8I9"/>
<dbReference type="KEGG" id="tva:4768965"/>
<evidence type="ECO:0000256" key="1">
    <source>
        <dbReference type="ARBA" id="ARBA00008455"/>
    </source>
</evidence>
<dbReference type="OMA" id="LTEWEIW"/>
<dbReference type="InterPro" id="IPR038765">
    <property type="entry name" value="Papain-like_cys_pep_sf"/>
</dbReference>
<dbReference type="SUPFAM" id="SSF54001">
    <property type="entry name" value="Cysteine proteinases"/>
    <property type="match status" value="1"/>
</dbReference>
<name>A2E8I9_TRIV3</name>
<protein>
    <submittedName>
        <fullName evidence="5">Clan CA, family C1, cathepsin L-like cysteine peptidase</fullName>
    </submittedName>
</protein>
<dbReference type="Pfam" id="PF00112">
    <property type="entry name" value="Peptidase_C1"/>
    <property type="match status" value="1"/>
</dbReference>
<dbReference type="InterPro" id="IPR013201">
    <property type="entry name" value="Prot_inhib_I29"/>
</dbReference>
<dbReference type="EMBL" id="DS113327">
    <property type="protein sequence ID" value="EAY11026.1"/>
    <property type="molecule type" value="Genomic_DNA"/>
</dbReference>
<keyword evidence="6" id="KW-1185">Reference proteome</keyword>
<dbReference type="InterPro" id="IPR000169">
    <property type="entry name" value="Pept_cys_AS"/>
</dbReference>
<feature type="domain" description="Cathepsin propeptide inhibitor" evidence="4">
    <location>
        <begin position="22"/>
        <end position="76"/>
    </location>
</feature>
<reference evidence="5" key="2">
    <citation type="journal article" date="2007" name="Science">
        <title>Draft genome sequence of the sexually transmitted pathogen Trichomonas vaginalis.</title>
        <authorList>
            <person name="Carlton J.M."/>
            <person name="Hirt R.P."/>
            <person name="Silva J.C."/>
            <person name="Delcher A.L."/>
            <person name="Schatz M."/>
            <person name="Zhao Q."/>
            <person name="Wortman J.R."/>
            <person name="Bidwell S.L."/>
            <person name="Alsmark U.C.M."/>
            <person name="Besteiro S."/>
            <person name="Sicheritz-Ponten T."/>
            <person name="Noel C.J."/>
            <person name="Dacks J.B."/>
            <person name="Foster P.G."/>
            <person name="Simillion C."/>
            <person name="Van de Peer Y."/>
            <person name="Miranda-Saavedra D."/>
            <person name="Barton G.J."/>
            <person name="Westrop G.D."/>
            <person name="Mueller S."/>
            <person name="Dessi D."/>
            <person name="Fiori P.L."/>
            <person name="Ren Q."/>
            <person name="Paulsen I."/>
            <person name="Zhang H."/>
            <person name="Bastida-Corcuera F.D."/>
            <person name="Simoes-Barbosa A."/>
            <person name="Brown M.T."/>
            <person name="Hayes R.D."/>
            <person name="Mukherjee M."/>
            <person name="Okumura C.Y."/>
            <person name="Schneider R."/>
            <person name="Smith A.J."/>
            <person name="Vanacova S."/>
            <person name="Villalvazo M."/>
            <person name="Haas B.J."/>
            <person name="Pertea M."/>
            <person name="Feldblyum T.V."/>
            <person name="Utterback T.R."/>
            <person name="Shu C.L."/>
            <person name="Osoegawa K."/>
            <person name="de Jong P.J."/>
            <person name="Hrdy I."/>
            <person name="Horvathova L."/>
            <person name="Zubacova Z."/>
            <person name="Dolezal P."/>
            <person name="Malik S.B."/>
            <person name="Logsdon J.M. Jr."/>
            <person name="Henze K."/>
            <person name="Gupta A."/>
            <person name="Wang C.C."/>
            <person name="Dunne R.L."/>
            <person name="Upcroft J.A."/>
            <person name="Upcroft P."/>
            <person name="White O."/>
            <person name="Salzberg S.L."/>
            <person name="Tang P."/>
            <person name="Chiu C.-H."/>
            <person name="Lee Y.-S."/>
            <person name="Embley T.M."/>
            <person name="Coombs G.H."/>
            <person name="Mottram J.C."/>
            <person name="Tachezy J."/>
            <person name="Fraser-Liggett C.M."/>
            <person name="Johnson P.J."/>
        </authorList>
    </citation>
    <scope>NUCLEOTIDE SEQUENCE [LARGE SCALE GENOMIC DNA]</scope>
    <source>
        <strain evidence="5">G3</strain>
    </source>
</reference>
<proteinExistence type="inferred from homology"/>
<dbReference type="MEROPS" id="C01.082"/>
<dbReference type="SMR" id="A2E8I9"/>
<dbReference type="VEuPathDB" id="TrichDB:TVAGG3_0358790"/>
<dbReference type="PROSITE" id="PS00139">
    <property type="entry name" value="THIOL_PROTEASE_CYS"/>
    <property type="match status" value="1"/>
</dbReference>
<evidence type="ECO:0000256" key="2">
    <source>
        <dbReference type="ARBA" id="ARBA00023157"/>
    </source>
</evidence>
<evidence type="ECO:0000259" key="3">
    <source>
        <dbReference type="SMART" id="SM00645"/>
    </source>
</evidence>
<dbReference type="PROSITE" id="PS00640">
    <property type="entry name" value="THIOL_PROTEASE_ASN"/>
    <property type="match status" value="1"/>
</dbReference>
<dbReference type="GO" id="GO:0005764">
    <property type="term" value="C:lysosome"/>
    <property type="evidence" value="ECO:0000318"/>
    <property type="project" value="GO_Central"/>
</dbReference>
<accession>A2E8I9</accession>
<dbReference type="InterPro" id="IPR025661">
    <property type="entry name" value="Pept_asp_AS"/>
</dbReference>
<evidence type="ECO:0000313" key="5">
    <source>
        <dbReference type="EMBL" id="EAY11026.1"/>
    </source>
</evidence>
<dbReference type="InParanoid" id="A2E8I9"/>
<dbReference type="STRING" id="5722.A2E8I9"/>
<dbReference type="SMART" id="SM00848">
    <property type="entry name" value="Inhibitor_I29"/>
    <property type="match status" value="1"/>
</dbReference>
<dbReference type="SMART" id="SM00645">
    <property type="entry name" value="Pept_C1"/>
    <property type="match status" value="1"/>
</dbReference>
<evidence type="ECO:0000259" key="4">
    <source>
        <dbReference type="SMART" id="SM00848"/>
    </source>
</evidence>
<reference evidence="5" key="1">
    <citation type="submission" date="2006-10" db="EMBL/GenBank/DDBJ databases">
        <authorList>
            <person name="Amadeo P."/>
            <person name="Zhao Q."/>
            <person name="Wortman J."/>
            <person name="Fraser-Liggett C."/>
            <person name="Carlton J."/>
        </authorList>
    </citation>
    <scope>NUCLEOTIDE SEQUENCE</scope>
    <source>
        <strain evidence="5">G3</strain>
    </source>
</reference>
<dbReference type="RefSeq" id="XP_001323249.1">
    <property type="nucleotide sequence ID" value="XM_001323214.1"/>
</dbReference>
<dbReference type="InterPro" id="IPR039417">
    <property type="entry name" value="Peptidase_C1A_papain-like"/>
</dbReference>
<dbReference type="Gene3D" id="3.90.70.10">
    <property type="entry name" value="Cysteine proteinases"/>
    <property type="match status" value="1"/>
</dbReference>
<dbReference type="PANTHER" id="PTHR12411">
    <property type="entry name" value="CYSTEINE PROTEASE FAMILY C1-RELATED"/>
    <property type="match status" value="1"/>
</dbReference>
<dbReference type="Proteomes" id="UP000001542">
    <property type="component" value="Unassembled WGS sequence"/>
</dbReference>
<dbReference type="InterPro" id="IPR013128">
    <property type="entry name" value="Peptidase_C1A"/>
</dbReference>
<dbReference type="InterPro" id="IPR000668">
    <property type="entry name" value="Peptidase_C1A_C"/>
</dbReference>